<name>A0A542DCI8_AMYCI</name>
<comment type="caution">
    <text evidence="3">The sequence shown here is derived from an EMBL/GenBank/DDBJ whole genome shotgun (WGS) entry which is preliminary data.</text>
</comment>
<reference evidence="3 4" key="1">
    <citation type="submission" date="2019-06" db="EMBL/GenBank/DDBJ databases">
        <title>Sequencing the genomes of 1000 actinobacteria strains.</title>
        <authorList>
            <person name="Klenk H.-P."/>
        </authorList>
    </citation>
    <scope>NUCLEOTIDE SEQUENCE [LARGE SCALE GENOMIC DNA]</scope>
    <source>
        <strain evidence="3 4">DSM 45679</strain>
    </source>
</reference>
<dbReference type="GO" id="GO:0016491">
    <property type="term" value="F:oxidoreductase activity"/>
    <property type="evidence" value="ECO:0007669"/>
    <property type="project" value="InterPro"/>
</dbReference>
<comment type="similarity">
    <text evidence="1">Belongs to the F420H(2)-dependent quinone reductase family.</text>
</comment>
<dbReference type="EMBL" id="VFML01000001">
    <property type="protein sequence ID" value="TQJ00790.1"/>
    <property type="molecule type" value="Genomic_DNA"/>
</dbReference>
<dbReference type="Pfam" id="PF04075">
    <property type="entry name" value="F420H2_quin_red"/>
    <property type="match status" value="1"/>
</dbReference>
<dbReference type="InterPro" id="IPR004378">
    <property type="entry name" value="F420H2_quin_Rdtase"/>
</dbReference>
<dbReference type="NCBIfam" id="TIGR00026">
    <property type="entry name" value="hi_GC_TIGR00026"/>
    <property type="match status" value="1"/>
</dbReference>
<dbReference type="InterPro" id="IPR012349">
    <property type="entry name" value="Split_barrel_FMN-bd"/>
</dbReference>
<comment type="catalytic activity">
    <reaction evidence="2">
        <text>oxidized coenzyme F420-(gamma-L-Glu)(n) + a quinol + H(+) = reduced coenzyme F420-(gamma-L-Glu)(n) + a quinone</text>
        <dbReference type="Rhea" id="RHEA:39663"/>
        <dbReference type="Rhea" id="RHEA-COMP:12939"/>
        <dbReference type="Rhea" id="RHEA-COMP:14378"/>
        <dbReference type="ChEBI" id="CHEBI:15378"/>
        <dbReference type="ChEBI" id="CHEBI:24646"/>
        <dbReference type="ChEBI" id="CHEBI:132124"/>
        <dbReference type="ChEBI" id="CHEBI:133980"/>
        <dbReference type="ChEBI" id="CHEBI:139511"/>
    </reaction>
</comment>
<evidence type="ECO:0000313" key="4">
    <source>
        <dbReference type="Proteomes" id="UP000320876"/>
    </source>
</evidence>
<evidence type="ECO:0000313" key="3">
    <source>
        <dbReference type="EMBL" id="TQJ00790.1"/>
    </source>
</evidence>
<dbReference type="AlphaFoldDB" id="A0A542DCI8"/>
<protein>
    <submittedName>
        <fullName evidence="3">Deazaflavin-dependent oxidoreductase (Nitroreductase family)</fullName>
    </submittedName>
</protein>
<keyword evidence="4" id="KW-1185">Reference proteome</keyword>
<dbReference type="Proteomes" id="UP000320876">
    <property type="component" value="Unassembled WGS sequence"/>
</dbReference>
<evidence type="ECO:0000256" key="1">
    <source>
        <dbReference type="ARBA" id="ARBA00008710"/>
    </source>
</evidence>
<dbReference type="PANTHER" id="PTHR39428">
    <property type="entry name" value="F420H(2)-DEPENDENT QUINONE REDUCTASE RV1261C"/>
    <property type="match status" value="1"/>
</dbReference>
<proteinExistence type="inferred from homology"/>
<accession>A0A542DCI8</accession>
<evidence type="ECO:0000256" key="2">
    <source>
        <dbReference type="ARBA" id="ARBA00049106"/>
    </source>
</evidence>
<dbReference type="PANTHER" id="PTHR39428:SF1">
    <property type="entry name" value="F420H(2)-DEPENDENT QUINONE REDUCTASE RV1261C"/>
    <property type="match status" value="1"/>
</dbReference>
<gene>
    <name evidence="3" type="ORF">FB471_0440</name>
</gene>
<sequence length="162" mass="18310">MRNPLTTVARTLGTRPWLMRHADLIVRLDHRLHTLSGGRFGLVALAGLPSVRLTTTGRRSGLARTANLLCLPRGEELVLIGSNWGRRHDPAWTHNLRARPAATVRRGRRVLPARAREVDGAEYNRLWAELQEFWPGYEMERKAAERRLPIFVLTVPGGCLPQ</sequence>
<organism evidence="3 4">
    <name type="scientific">Amycolatopsis cihanbeyliensis</name>
    <dbReference type="NCBI Taxonomy" id="1128664"/>
    <lineage>
        <taxon>Bacteria</taxon>
        <taxon>Bacillati</taxon>
        <taxon>Actinomycetota</taxon>
        <taxon>Actinomycetes</taxon>
        <taxon>Pseudonocardiales</taxon>
        <taxon>Pseudonocardiaceae</taxon>
        <taxon>Amycolatopsis</taxon>
    </lineage>
</organism>
<dbReference type="Gene3D" id="2.30.110.10">
    <property type="entry name" value="Electron Transport, Fmn-binding Protein, Chain A"/>
    <property type="match status" value="1"/>
</dbReference>